<evidence type="ECO:0000313" key="2">
    <source>
        <dbReference type="Proteomes" id="UP001152622"/>
    </source>
</evidence>
<dbReference type="EMBL" id="JAINUF010000002">
    <property type="protein sequence ID" value="KAJ8374940.1"/>
    <property type="molecule type" value="Genomic_DNA"/>
</dbReference>
<gene>
    <name evidence="1" type="ORF">SKAU_G00055200</name>
</gene>
<reference evidence="1" key="1">
    <citation type="journal article" date="2023" name="Science">
        <title>Genome structures resolve the early diversification of teleost fishes.</title>
        <authorList>
            <person name="Parey E."/>
            <person name="Louis A."/>
            <person name="Montfort J."/>
            <person name="Bouchez O."/>
            <person name="Roques C."/>
            <person name="Iampietro C."/>
            <person name="Lluch J."/>
            <person name="Castinel A."/>
            <person name="Donnadieu C."/>
            <person name="Desvignes T."/>
            <person name="Floi Bucao C."/>
            <person name="Jouanno E."/>
            <person name="Wen M."/>
            <person name="Mejri S."/>
            <person name="Dirks R."/>
            <person name="Jansen H."/>
            <person name="Henkel C."/>
            <person name="Chen W.J."/>
            <person name="Zahm M."/>
            <person name="Cabau C."/>
            <person name="Klopp C."/>
            <person name="Thompson A.W."/>
            <person name="Robinson-Rechavi M."/>
            <person name="Braasch I."/>
            <person name="Lecointre G."/>
            <person name="Bobe J."/>
            <person name="Postlethwait J.H."/>
            <person name="Berthelot C."/>
            <person name="Roest Crollius H."/>
            <person name="Guiguen Y."/>
        </authorList>
    </citation>
    <scope>NUCLEOTIDE SEQUENCE</scope>
    <source>
        <strain evidence="1">WJC10195</strain>
    </source>
</reference>
<dbReference type="Proteomes" id="UP001152622">
    <property type="component" value="Chromosome 2"/>
</dbReference>
<keyword evidence="2" id="KW-1185">Reference proteome</keyword>
<organism evidence="1 2">
    <name type="scientific">Synaphobranchus kaupii</name>
    <name type="common">Kaup's arrowtooth eel</name>
    <dbReference type="NCBI Taxonomy" id="118154"/>
    <lineage>
        <taxon>Eukaryota</taxon>
        <taxon>Metazoa</taxon>
        <taxon>Chordata</taxon>
        <taxon>Craniata</taxon>
        <taxon>Vertebrata</taxon>
        <taxon>Euteleostomi</taxon>
        <taxon>Actinopterygii</taxon>
        <taxon>Neopterygii</taxon>
        <taxon>Teleostei</taxon>
        <taxon>Anguilliformes</taxon>
        <taxon>Synaphobranchidae</taxon>
        <taxon>Synaphobranchus</taxon>
    </lineage>
</organism>
<proteinExistence type="predicted"/>
<comment type="caution">
    <text evidence="1">The sequence shown here is derived from an EMBL/GenBank/DDBJ whole genome shotgun (WGS) entry which is preliminary data.</text>
</comment>
<name>A0A9Q1JA63_SYNKA</name>
<accession>A0A9Q1JA63</accession>
<evidence type="ECO:0000313" key="1">
    <source>
        <dbReference type="EMBL" id="KAJ8374940.1"/>
    </source>
</evidence>
<protein>
    <submittedName>
        <fullName evidence="1">Uncharacterized protein</fullName>
    </submittedName>
</protein>
<sequence length="72" mass="7614">MEMVKKRYANSLNQGTDQRAAMNGLYNKNLADPLPGSTCGTPATRAGPAGADCDAWAEAILPSPHPKATRQD</sequence>
<dbReference type="AlphaFoldDB" id="A0A9Q1JA63"/>